<dbReference type="PANTHER" id="PTHR33737:SF2">
    <property type="entry name" value="OS12G0102700 PROTEIN"/>
    <property type="match status" value="1"/>
</dbReference>
<feature type="compositionally biased region" description="Basic and acidic residues" evidence="1">
    <location>
        <begin position="292"/>
        <end position="305"/>
    </location>
</feature>
<dbReference type="EMBL" id="EQ973955">
    <property type="protein sequence ID" value="EEF37148.1"/>
    <property type="molecule type" value="Genomic_DNA"/>
</dbReference>
<keyword evidence="3" id="KW-1185">Reference proteome</keyword>
<sequence>MLYADDQTQHKTVQFSLGAQTLGDSLEGDGQVTQKPLESEQEKTRRNEKYNLRKSLAWDSAFFTSAGVLEPDELSSIIGGAEKGERKHMLPGIEEDIHRSTDSISTLATDSSTLGTLEDDLFGDIRASIQKSSKTLNTAFSQGKAGSGADESKHTKLSFLSALQKVENVYQNKTRTFRLLYCEFQLKTKAAPRKPNVTIKGSGKVANQVSPSAQASKAWRKRAVKQCKAESGIYVLTCAISLQSNSKNGEAISSLCKPPKIVGRPSAILATIAATKRASLGLGANRVKMEKDNTKNLTAHSEKSKSLPVPAKGAKVPAVGGSRNTVPKPMLPVKSSLRSSVATKKQLTTSSSIDSLESLSSDSSSNHSLNIAKRKIDSRTCSTGSTVKNTLRTASRNKNQPTSLLTSPYLKSLPKPSSSISPASSVSEWSSELSSPTSTINKRSNSSRPSLDNDHASQVLASKNKCSVGHGTQVSGLPSECVKQVSRGSGGLVHPDSVKPSGLRMPSPKIGYFDGARSTVRTPNGSSQPHPTVPSDLPRFGAANVSPSGGSKNVKPGKLQPARNVVVQGTKIAVQKPALECQPKSPLPLQESSNTAPNAFSATRNEKNRPCISLKVQNRKSPKAEKVATKESNTAINNPEFGYVETNNSLCKDKMSPQGKGDAFVKDAELVLSNGGSGTTHNSSSVSEVENITISQKAGEGAICGEKNDLSSFSNVKEKEKACVQDQVDGLIQHVGALDICQEIQQKPIGDFLSIDDVNESTEVNTNALQAFVKLSIPAPSLTPIDGVKVAEIDKS</sequence>
<feature type="compositionally biased region" description="Polar residues" evidence="1">
    <location>
        <begin position="440"/>
        <end position="450"/>
    </location>
</feature>
<feature type="compositionally biased region" description="Low complexity" evidence="1">
    <location>
        <begin position="401"/>
        <end position="439"/>
    </location>
</feature>
<feature type="compositionally biased region" description="Low complexity" evidence="1">
    <location>
        <begin position="347"/>
        <end position="371"/>
    </location>
</feature>
<feature type="region of interest" description="Disordered" evidence="1">
    <location>
        <begin position="292"/>
        <end position="456"/>
    </location>
</feature>
<feature type="compositionally biased region" description="Polar residues" evidence="1">
    <location>
        <begin position="379"/>
        <end position="400"/>
    </location>
</feature>
<feature type="compositionally biased region" description="Basic and acidic residues" evidence="1">
    <location>
        <begin position="37"/>
        <end position="46"/>
    </location>
</feature>
<gene>
    <name evidence="2" type="ORF">RCOM_0819620</name>
</gene>
<feature type="compositionally biased region" description="Polar residues" evidence="1">
    <location>
        <begin position="519"/>
        <end position="530"/>
    </location>
</feature>
<evidence type="ECO:0000313" key="3">
    <source>
        <dbReference type="Proteomes" id="UP000008311"/>
    </source>
</evidence>
<proteinExistence type="predicted"/>
<dbReference type="FunCoup" id="B9SGR3">
    <property type="interactions" value="649"/>
</dbReference>
<dbReference type="InterPro" id="IPR045882">
    <property type="entry name" value="GPT1/2"/>
</dbReference>
<dbReference type="eggNOG" id="ENOG502QR5K">
    <property type="taxonomic scope" value="Eukaryota"/>
</dbReference>
<feature type="region of interest" description="Disordered" evidence="1">
    <location>
        <begin position="24"/>
        <end position="46"/>
    </location>
</feature>
<dbReference type="PANTHER" id="PTHR33737">
    <property type="entry name" value="OS05G0121800 PROTEIN"/>
    <property type="match status" value="1"/>
</dbReference>
<feature type="region of interest" description="Disordered" evidence="1">
    <location>
        <begin position="485"/>
        <end position="558"/>
    </location>
</feature>
<dbReference type="AlphaFoldDB" id="B9SGR3"/>
<evidence type="ECO:0000313" key="2">
    <source>
        <dbReference type="EMBL" id="EEF37148.1"/>
    </source>
</evidence>
<feature type="compositionally biased region" description="Polar residues" evidence="1">
    <location>
        <begin position="590"/>
        <end position="603"/>
    </location>
</feature>
<dbReference type="InParanoid" id="B9SGR3"/>
<name>B9SGR3_RICCO</name>
<reference evidence="3" key="1">
    <citation type="journal article" date="2010" name="Nat. Biotechnol.">
        <title>Draft genome sequence of the oilseed species Ricinus communis.</title>
        <authorList>
            <person name="Chan A.P."/>
            <person name="Crabtree J."/>
            <person name="Zhao Q."/>
            <person name="Lorenzi H."/>
            <person name="Orvis J."/>
            <person name="Puiu D."/>
            <person name="Melake-Berhan A."/>
            <person name="Jones K.M."/>
            <person name="Redman J."/>
            <person name="Chen G."/>
            <person name="Cahoon E.B."/>
            <person name="Gedil M."/>
            <person name="Stanke M."/>
            <person name="Haas B.J."/>
            <person name="Wortman J.R."/>
            <person name="Fraser-Liggett C.M."/>
            <person name="Ravel J."/>
            <person name="Rabinowicz P.D."/>
        </authorList>
    </citation>
    <scope>NUCLEOTIDE SEQUENCE [LARGE SCALE GENOMIC DNA]</scope>
    <source>
        <strain evidence="3">cv. Hale</strain>
    </source>
</reference>
<protein>
    <submittedName>
        <fullName evidence="2">Uncharacterized protein</fullName>
    </submittedName>
</protein>
<dbReference type="Proteomes" id="UP000008311">
    <property type="component" value="Unassembled WGS sequence"/>
</dbReference>
<dbReference type="GO" id="GO:0008017">
    <property type="term" value="F:microtubule binding"/>
    <property type="evidence" value="ECO:0007669"/>
    <property type="project" value="InterPro"/>
</dbReference>
<evidence type="ECO:0000256" key="1">
    <source>
        <dbReference type="SAM" id="MobiDB-lite"/>
    </source>
</evidence>
<organism evidence="2 3">
    <name type="scientific">Ricinus communis</name>
    <name type="common">Castor bean</name>
    <dbReference type="NCBI Taxonomy" id="3988"/>
    <lineage>
        <taxon>Eukaryota</taxon>
        <taxon>Viridiplantae</taxon>
        <taxon>Streptophyta</taxon>
        <taxon>Embryophyta</taxon>
        <taxon>Tracheophyta</taxon>
        <taxon>Spermatophyta</taxon>
        <taxon>Magnoliopsida</taxon>
        <taxon>eudicotyledons</taxon>
        <taxon>Gunneridae</taxon>
        <taxon>Pentapetalae</taxon>
        <taxon>rosids</taxon>
        <taxon>fabids</taxon>
        <taxon>Malpighiales</taxon>
        <taxon>Euphorbiaceae</taxon>
        <taxon>Acalyphoideae</taxon>
        <taxon>Acalypheae</taxon>
        <taxon>Ricinus</taxon>
    </lineage>
</organism>
<accession>B9SGR3</accession>
<feature type="compositionally biased region" description="Polar residues" evidence="1">
    <location>
        <begin position="336"/>
        <end position="346"/>
    </location>
</feature>
<feature type="region of interest" description="Disordered" evidence="1">
    <location>
        <begin position="584"/>
        <end position="609"/>
    </location>
</feature>
<dbReference type="STRING" id="3988.B9SGR3"/>